<dbReference type="RefSeq" id="WP_258569382.1">
    <property type="nucleotide sequence ID" value="NZ_JAKUDN010000002.1"/>
</dbReference>
<sequence>MDHIDIMAFFPQKLRRILSMFTIEIEMAMKQVIQRLGLVAKEDYLVQKRLLENAQKDLDEMKKQKERCGCG</sequence>
<protein>
    <submittedName>
        <fullName evidence="1">Uncharacterized protein</fullName>
    </submittedName>
</protein>
<comment type="caution">
    <text evidence="1">The sequence shown here is derived from an EMBL/GenBank/DDBJ whole genome shotgun (WGS) entry which is preliminary data.</text>
</comment>
<name>A0ABT1L5T7_9GAMM</name>
<organism evidence="1 2">
    <name type="scientific">Candidatus Synchoanobacter obligatus</name>
    <dbReference type="NCBI Taxonomy" id="2919597"/>
    <lineage>
        <taxon>Bacteria</taxon>
        <taxon>Pseudomonadati</taxon>
        <taxon>Pseudomonadota</taxon>
        <taxon>Gammaproteobacteria</taxon>
        <taxon>Candidatus Comchoanobacterales</taxon>
        <taxon>Candidatus Comchoanobacteraceae</taxon>
        <taxon>Candidatus Synchoanobacter</taxon>
    </lineage>
</organism>
<dbReference type="EMBL" id="JAKUDN010000002">
    <property type="protein sequence ID" value="MCP8352276.1"/>
    <property type="molecule type" value="Genomic_DNA"/>
</dbReference>
<dbReference type="Proteomes" id="UP001320768">
    <property type="component" value="Unassembled WGS sequence"/>
</dbReference>
<accession>A0ABT1L5T7</accession>
<evidence type="ECO:0000313" key="1">
    <source>
        <dbReference type="EMBL" id="MCP8352276.1"/>
    </source>
</evidence>
<reference evidence="1 2" key="1">
    <citation type="journal article" date="2022" name="Nat. Microbiol.">
        <title>The microbiome of a bacterivorous marine choanoflagellate contains a resource-demanding obligate bacterial associate.</title>
        <authorList>
            <person name="Needham D.M."/>
            <person name="Poirier C."/>
            <person name="Bachy C."/>
            <person name="George E.E."/>
            <person name="Wilken S."/>
            <person name="Yung C.C.M."/>
            <person name="Limardo A.J."/>
            <person name="Morando M."/>
            <person name="Sudek L."/>
            <person name="Malmstrom R.R."/>
            <person name="Keeling P.J."/>
            <person name="Santoro A.E."/>
            <person name="Worden A.Z."/>
        </authorList>
    </citation>
    <scope>NUCLEOTIDE SEQUENCE [LARGE SCALE GENOMIC DNA]</scope>
    <source>
        <strain evidence="1 2">Comchoano-2</strain>
    </source>
</reference>
<proteinExistence type="predicted"/>
<keyword evidence="2" id="KW-1185">Reference proteome</keyword>
<gene>
    <name evidence="1" type="ORF">MKS91_03115</name>
</gene>
<evidence type="ECO:0000313" key="2">
    <source>
        <dbReference type="Proteomes" id="UP001320768"/>
    </source>
</evidence>